<evidence type="ECO:0000313" key="1">
    <source>
        <dbReference type="EMBL" id="MBG3875736.1"/>
    </source>
</evidence>
<accession>A0ABS0J010</accession>
<comment type="caution">
    <text evidence="1">The sequence shown here is derived from an EMBL/GenBank/DDBJ whole genome shotgun (WGS) entry which is preliminary data.</text>
</comment>
<sequence length="157" mass="16372">MRMCTAGGRMMDTGCGDATGRVLRVVVVEWRRLDVDGLTCDRCRDTGEALRGAVAALQDACTGRGVRMEVREVRLPPFNVAGSNSILVDGVPLERFLPGGHATTTCCNSCADLLGKPVDCRALAFGGEVYEALPQAVLVKALRAALGACEAGGCGSV</sequence>
<name>A0ABS0J010_9BACT</name>
<dbReference type="Proteomes" id="UP001194469">
    <property type="component" value="Unassembled WGS sequence"/>
</dbReference>
<proteinExistence type="predicted"/>
<reference evidence="1 2" key="1">
    <citation type="submission" date="2019-08" db="EMBL/GenBank/DDBJ databases">
        <authorList>
            <person name="Luo N."/>
        </authorList>
    </citation>
    <scope>NUCLEOTIDE SEQUENCE [LARGE SCALE GENOMIC DNA]</scope>
    <source>
        <strain evidence="1 2">NCIMB 9442</strain>
    </source>
</reference>
<evidence type="ECO:0000313" key="2">
    <source>
        <dbReference type="Proteomes" id="UP001194469"/>
    </source>
</evidence>
<organism evidence="1 2">
    <name type="scientific">Nitratidesulfovibrio oxamicus</name>
    <dbReference type="NCBI Taxonomy" id="32016"/>
    <lineage>
        <taxon>Bacteria</taxon>
        <taxon>Pseudomonadati</taxon>
        <taxon>Thermodesulfobacteriota</taxon>
        <taxon>Desulfovibrionia</taxon>
        <taxon>Desulfovibrionales</taxon>
        <taxon>Desulfovibrionaceae</taxon>
        <taxon>Nitratidesulfovibrio</taxon>
    </lineage>
</organism>
<gene>
    <name evidence="1" type="ORF">FVW20_01525</name>
</gene>
<keyword evidence="2" id="KW-1185">Reference proteome</keyword>
<dbReference type="Pfam" id="PF10865">
    <property type="entry name" value="DUF2703"/>
    <property type="match status" value="1"/>
</dbReference>
<dbReference type="EMBL" id="VRYY01000031">
    <property type="protein sequence ID" value="MBG3875736.1"/>
    <property type="molecule type" value="Genomic_DNA"/>
</dbReference>
<protein>
    <submittedName>
        <fullName evidence="1">DUF2703 domain-containing protein</fullName>
    </submittedName>
</protein>
<dbReference type="InterPro" id="IPR021219">
    <property type="entry name" value="DUF2703"/>
</dbReference>